<dbReference type="InterPro" id="IPR001229">
    <property type="entry name" value="Jacalin-like_lectin_dom"/>
</dbReference>
<dbReference type="SMART" id="SM00915">
    <property type="entry name" value="Jacalin"/>
    <property type="match status" value="1"/>
</dbReference>
<name>A0A5J9SPQ7_9POAL</name>
<evidence type="ECO:0000313" key="4">
    <source>
        <dbReference type="EMBL" id="TVU00960.1"/>
    </source>
</evidence>
<dbReference type="EMBL" id="RWGY01000522">
    <property type="protein sequence ID" value="TVU00960.1"/>
    <property type="molecule type" value="Genomic_DNA"/>
</dbReference>
<dbReference type="Gramene" id="TVU00940">
    <property type="protein sequence ID" value="TVU00940"/>
    <property type="gene ID" value="EJB05_53597"/>
</dbReference>
<dbReference type="InterPro" id="IPR033734">
    <property type="entry name" value="Jacalin-like_lectin_dom_plant"/>
</dbReference>
<evidence type="ECO:0000313" key="5">
    <source>
        <dbReference type="Proteomes" id="UP000324897"/>
    </source>
</evidence>
<reference evidence="4 5" key="1">
    <citation type="journal article" date="2019" name="Sci. Rep.">
        <title>A high-quality genome of Eragrostis curvula grass provides insights into Poaceae evolution and supports new strategies to enhance forage quality.</title>
        <authorList>
            <person name="Carballo J."/>
            <person name="Santos B.A.C.M."/>
            <person name="Zappacosta D."/>
            <person name="Garbus I."/>
            <person name="Selva J.P."/>
            <person name="Gallo C.A."/>
            <person name="Diaz A."/>
            <person name="Albertini E."/>
            <person name="Caccamo M."/>
            <person name="Echenique V."/>
        </authorList>
    </citation>
    <scope>NUCLEOTIDE SEQUENCE [LARGE SCALE GENOMIC DNA]</scope>
    <source>
        <strain evidence="5">cv. Victoria</strain>
        <tissue evidence="4">Leaf</tissue>
    </source>
</reference>
<dbReference type="Gramene" id="TVU00960">
    <property type="protein sequence ID" value="TVU00960"/>
    <property type="gene ID" value="EJB05_53617"/>
</dbReference>
<dbReference type="OrthoDB" id="654502at2759"/>
<evidence type="ECO:0000259" key="2">
    <source>
        <dbReference type="PROSITE" id="PS51752"/>
    </source>
</evidence>
<dbReference type="Proteomes" id="UP000324897">
    <property type="component" value="Unassembled WGS sequence"/>
</dbReference>
<dbReference type="EMBL" id="RWGY01000522">
    <property type="protein sequence ID" value="TVU00940.1"/>
    <property type="molecule type" value="Genomic_DNA"/>
</dbReference>
<sequence length="151" mass="16326">MIIKLDKIGPRGGGGGGVRDVQVPPYRLLRLTIHSKGAINGISFSYIGSDGSVHHESWGGISGFEEHLIQLGLTDYVKEISGTTGTYTRDHPNIVRSLKVVTFKRTYGPYGATDGSGRPFSFLVQGSARITGFFGRSGDFLDSIGVYIREC</sequence>
<keyword evidence="1" id="KW-0430">Lectin</keyword>
<accession>A0A5J9SPQ7</accession>
<dbReference type="AlphaFoldDB" id="A0A5J9SPQ7"/>
<dbReference type="GO" id="GO:0030246">
    <property type="term" value="F:carbohydrate binding"/>
    <property type="evidence" value="ECO:0007669"/>
    <property type="project" value="UniProtKB-KW"/>
</dbReference>
<feature type="domain" description="Jacalin-type lectin" evidence="2">
    <location>
        <begin position="5"/>
        <end position="150"/>
    </location>
</feature>
<dbReference type="PANTHER" id="PTHR46506">
    <property type="entry name" value="OS05G0143600 PROTEIN"/>
    <property type="match status" value="1"/>
</dbReference>
<proteinExistence type="predicted"/>
<gene>
    <name evidence="3" type="ORF">EJB05_53597</name>
    <name evidence="4" type="ORF">EJB05_53617</name>
</gene>
<organism evidence="4 5">
    <name type="scientific">Eragrostis curvula</name>
    <name type="common">weeping love grass</name>
    <dbReference type="NCBI Taxonomy" id="38414"/>
    <lineage>
        <taxon>Eukaryota</taxon>
        <taxon>Viridiplantae</taxon>
        <taxon>Streptophyta</taxon>
        <taxon>Embryophyta</taxon>
        <taxon>Tracheophyta</taxon>
        <taxon>Spermatophyta</taxon>
        <taxon>Magnoliopsida</taxon>
        <taxon>Liliopsida</taxon>
        <taxon>Poales</taxon>
        <taxon>Poaceae</taxon>
        <taxon>PACMAD clade</taxon>
        <taxon>Chloridoideae</taxon>
        <taxon>Eragrostideae</taxon>
        <taxon>Eragrostidinae</taxon>
        <taxon>Eragrostis</taxon>
    </lineage>
</organism>
<keyword evidence="5" id="KW-1185">Reference proteome</keyword>
<comment type="caution">
    <text evidence="4">The sequence shown here is derived from an EMBL/GenBank/DDBJ whole genome shotgun (WGS) entry which is preliminary data.</text>
</comment>
<evidence type="ECO:0000313" key="3">
    <source>
        <dbReference type="EMBL" id="TVU00940.1"/>
    </source>
</evidence>
<dbReference type="PROSITE" id="PS51752">
    <property type="entry name" value="JACALIN_LECTIN"/>
    <property type="match status" value="1"/>
</dbReference>
<evidence type="ECO:0000256" key="1">
    <source>
        <dbReference type="ARBA" id="ARBA00022734"/>
    </source>
</evidence>
<dbReference type="Pfam" id="PF01419">
    <property type="entry name" value="Jacalin"/>
    <property type="match status" value="1"/>
</dbReference>
<dbReference type="SUPFAM" id="SSF51101">
    <property type="entry name" value="Mannose-binding lectins"/>
    <property type="match status" value="1"/>
</dbReference>
<dbReference type="Gene3D" id="2.100.10.30">
    <property type="entry name" value="Jacalin-like lectin domain"/>
    <property type="match status" value="1"/>
</dbReference>
<dbReference type="CDD" id="cd09612">
    <property type="entry name" value="Jacalin"/>
    <property type="match status" value="1"/>
</dbReference>
<dbReference type="InterPro" id="IPR036404">
    <property type="entry name" value="Jacalin-like_lectin_dom_sf"/>
</dbReference>
<protein>
    <recommendedName>
        <fullName evidence="2">Jacalin-type lectin domain-containing protein</fullName>
    </recommendedName>
</protein>